<evidence type="ECO:0000313" key="1">
    <source>
        <dbReference type="EMBL" id="GBP84468.1"/>
    </source>
</evidence>
<gene>
    <name evidence="1" type="ORF">EVAR_67474_1</name>
</gene>
<organism evidence="1 2">
    <name type="scientific">Eumeta variegata</name>
    <name type="common">Bagworm moth</name>
    <name type="synonym">Eumeta japonica</name>
    <dbReference type="NCBI Taxonomy" id="151549"/>
    <lineage>
        <taxon>Eukaryota</taxon>
        <taxon>Metazoa</taxon>
        <taxon>Ecdysozoa</taxon>
        <taxon>Arthropoda</taxon>
        <taxon>Hexapoda</taxon>
        <taxon>Insecta</taxon>
        <taxon>Pterygota</taxon>
        <taxon>Neoptera</taxon>
        <taxon>Endopterygota</taxon>
        <taxon>Lepidoptera</taxon>
        <taxon>Glossata</taxon>
        <taxon>Ditrysia</taxon>
        <taxon>Tineoidea</taxon>
        <taxon>Psychidae</taxon>
        <taxon>Oiketicinae</taxon>
        <taxon>Eumeta</taxon>
    </lineage>
</organism>
<dbReference type="EMBL" id="BGZK01001680">
    <property type="protein sequence ID" value="GBP84468.1"/>
    <property type="molecule type" value="Genomic_DNA"/>
</dbReference>
<dbReference type="AlphaFoldDB" id="A0A4C1Z9A9"/>
<reference evidence="1 2" key="1">
    <citation type="journal article" date="2019" name="Commun. Biol.">
        <title>The bagworm genome reveals a unique fibroin gene that provides high tensile strength.</title>
        <authorList>
            <person name="Kono N."/>
            <person name="Nakamura H."/>
            <person name="Ohtoshi R."/>
            <person name="Tomita M."/>
            <person name="Numata K."/>
            <person name="Arakawa K."/>
        </authorList>
    </citation>
    <scope>NUCLEOTIDE SEQUENCE [LARGE SCALE GENOMIC DNA]</scope>
</reference>
<evidence type="ECO:0000313" key="2">
    <source>
        <dbReference type="Proteomes" id="UP000299102"/>
    </source>
</evidence>
<accession>A0A4C1Z9A9</accession>
<protein>
    <submittedName>
        <fullName evidence="1">Uncharacterized protein</fullName>
    </submittedName>
</protein>
<keyword evidence="2" id="KW-1185">Reference proteome</keyword>
<sequence length="93" mass="10561">MPGPLVDAYCGTRCASFVKYVVIRRRLPVGTNIDCAFFKPLPEKVSDDLEIDRSRGRLRASATSDKFPEAFEIIRLPKDCDSNMMQKDGKHRI</sequence>
<comment type="caution">
    <text evidence="1">The sequence shown here is derived from an EMBL/GenBank/DDBJ whole genome shotgun (WGS) entry which is preliminary data.</text>
</comment>
<dbReference type="Proteomes" id="UP000299102">
    <property type="component" value="Unassembled WGS sequence"/>
</dbReference>
<name>A0A4C1Z9A9_EUMVA</name>
<proteinExistence type="predicted"/>